<dbReference type="SUPFAM" id="SSF141251">
    <property type="entry name" value="Kinase-associated protein B-like"/>
    <property type="match status" value="1"/>
</dbReference>
<organism evidence="1 2">
    <name type="scientific">Alkalihalobacillus alcalophilus ATCC 27647 = CGMCC 1.3604</name>
    <dbReference type="NCBI Taxonomy" id="1218173"/>
    <lineage>
        <taxon>Bacteria</taxon>
        <taxon>Bacillati</taxon>
        <taxon>Bacillota</taxon>
        <taxon>Bacilli</taxon>
        <taxon>Bacillales</taxon>
        <taxon>Bacillaceae</taxon>
        <taxon>Alkalihalobacillus</taxon>
    </lineage>
</organism>
<evidence type="ECO:0000313" key="1">
    <source>
        <dbReference type="EMBL" id="KGA99076.1"/>
    </source>
</evidence>
<dbReference type="eggNOG" id="ENOG5032UIM">
    <property type="taxonomic scope" value="Bacteria"/>
</dbReference>
<gene>
    <name evidence="1" type="ORF">BALCAV_0200015</name>
</gene>
<dbReference type="AlphaFoldDB" id="A0A094WQI9"/>
<dbReference type="InterPro" id="IPR014916">
    <property type="entry name" value="KapB"/>
</dbReference>
<keyword evidence="1" id="KW-0418">Kinase</keyword>
<dbReference type="STRING" id="1218173.BALCAV_0200015"/>
<dbReference type="Pfam" id="PF08810">
    <property type="entry name" value="KapB"/>
    <property type="match status" value="1"/>
</dbReference>
<accession>A0A094WQI9</accession>
<dbReference type="Gene3D" id="2.30.30.430">
    <property type="entry name" value="Kinase associated protein B domain"/>
    <property type="match status" value="1"/>
</dbReference>
<dbReference type="GO" id="GO:0016301">
    <property type="term" value="F:kinase activity"/>
    <property type="evidence" value="ECO:0007669"/>
    <property type="project" value="UniProtKB-KW"/>
</dbReference>
<proteinExistence type="predicted"/>
<dbReference type="OrthoDB" id="2407789at2"/>
<reference evidence="1 2" key="1">
    <citation type="journal article" date="2014" name="Genome Announc.">
        <title>Draft Genome Sequence of Bacillus alcalophilus AV1934, a Classic Alkaliphile Isolated from Human Feces in 1934.</title>
        <authorList>
            <person name="Attie O."/>
            <person name="Jayaprakash A."/>
            <person name="Shah H."/>
            <person name="Paulsen I.T."/>
            <person name="Morino M."/>
            <person name="Takahashi Y."/>
            <person name="Narumi I."/>
            <person name="Sachidanandam R."/>
            <person name="Satoh K."/>
            <person name="Ito M."/>
            <person name="Krulwich T.A."/>
        </authorList>
    </citation>
    <scope>NUCLEOTIDE SEQUENCE [LARGE SCALE GENOMIC DNA]</scope>
    <source>
        <strain evidence="1 2">AV1934</strain>
    </source>
</reference>
<keyword evidence="2" id="KW-1185">Reference proteome</keyword>
<protein>
    <submittedName>
        <fullName evidence="1">Kinase</fullName>
    </submittedName>
</protein>
<dbReference type="EMBL" id="ALPT02000001">
    <property type="protein sequence ID" value="KGA99076.1"/>
    <property type="molecule type" value="Genomic_DNA"/>
</dbReference>
<dbReference type="InterPro" id="IPR038080">
    <property type="entry name" value="KapB_sf"/>
</dbReference>
<keyword evidence="1" id="KW-0808">Transferase</keyword>
<dbReference type="Proteomes" id="UP000002754">
    <property type="component" value="Unassembled WGS sequence"/>
</dbReference>
<dbReference type="SMART" id="SM01298">
    <property type="entry name" value="KapB"/>
    <property type="match status" value="1"/>
</dbReference>
<evidence type="ECO:0000313" key="2">
    <source>
        <dbReference type="Proteomes" id="UP000002754"/>
    </source>
</evidence>
<sequence length="131" mass="15349">MERWDIVEAQIVQAVYKTGVYIGECLQVKEAENKALVKVVAVKKHPQQGDLHHPKQTEGVFFHERKALAQFEKAWMPLSSLKSYQGEVLEYKESLSIAWNQLHEKLKSEETDFNLKSLEKLNDLKKEYRFE</sequence>
<name>A0A094WQI9_ALKAL</name>
<comment type="caution">
    <text evidence="1">The sequence shown here is derived from an EMBL/GenBank/DDBJ whole genome shotgun (WGS) entry which is preliminary data.</text>
</comment>